<evidence type="ECO:0000256" key="3">
    <source>
        <dbReference type="ARBA" id="ARBA00022448"/>
    </source>
</evidence>
<feature type="transmembrane region" description="Helical" evidence="8">
    <location>
        <begin position="7"/>
        <end position="28"/>
    </location>
</feature>
<proteinExistence type="inferred from homology"/>
<dbReference type="RefSeq" id="WP_119848449.1">
    <property type="nucleotide sequence ID" value="NZ_CP032412.1"/>
</dbReference>
<sequence>MEKIGKYQIIAMTILFMIGSTPLYELGIEAKQDAWLVVLVAMLAGLLLLCVYLYIQNKNSEHALPQILNQCFGKYLGSLITAAYIVYFAYESMRNTREFADIINISFLPSTPLYILILLMVLLSGYAVWKGIEVFFRVTEFLLPFTMIGYILIVLMFIGSNIIHLERLMPMLENGIQPVLQASLPEVISFPFGQIVVFLMFWSHLDDKKTLSKASLSSYVFVGIFLLIFNILNLAILDPSITGISTFPLLRSVRLIEIAEFLERLDPLIILLIYIGIFVKMTAFYLGAVLALSSLIKVSHKKTTVIVGAFIFTLSFVSPNFIYHIWIGFAQNLKYHFPIFQIGLPLLLALIILIKGGRSSKSG</sequence>
<keyword evidence="3" id="KW-0813">Transport</keyword>
<evidence type="ECO:0000256" key="8">
    <source>
        <dbReference type="SAM" id="Phobius"/>
    </source>
</evidence>
<keyword evidence="6 8" id="KW-1133">Transmembrane helix</keyword>
<comment type="similarity">
    <text evidence="2">Belongs to the amino acid-polyamine-organocation (APC) superfamily. Spore germination protein (SGP) (TC 2.A.3.9) family.</text>
</comment>
<comment type="subcellular location">
    <subcellularLocation>
        <location evidence="1">Membrane</location>
        <topology evidence="1">Multi-pass membrane protein</topology>
    </subcellularLocation>
</comment>
<dbReference type="NCBIfam" id="TIGR00912">
    <property type="entry name" value="2A0309"/>
    <property type="match status" value="1"/>
</dbReference>
<dbReference type="Pfam" id="PF03845">
    <property type="entry name" value="Spore_permease"/>
    <property type="match status" value="1"/>
</dbReference>
<keyword evidence="4" id="KW-0309">Germination</keyword>
<evidence type="ECO:0000256" key="2">
    <source>
        <dbReference type="ARBA" id="ARBA00007998"/>
    </source>
</evidence>
<feature type="transmembrane region" description="Helical" evidence="8">
    <location>
        <begin position="214"/>
        <end position="237"/>
    </location>
</feature>
<dbReference type="AlphaFoldDB" id="A0A385TM47"/>
<keyword evidence="5 8" id="KW-0812">Transmembrane</keyword>
<dbReference type="PANTHER" id="PTHR34975">
    <property type="entry name" value="SPORE GERMINATION PROTEIN A2"/>
    <property type="match status" value="1"/>
</dbReference>
<accession>A0A385TM47</accession>
<evidence type="ECO:0000313" key="9">
    <source>
        <dbReference type="EMBL" id="AYB44561.1"/>
    </source>
</evidence>
<keyword evidence="7 8" id="KW-0472">Membrane</keyword>
<feature type="transmembrane region" description="Helical" evidence="8">
    <location>
        <begin position="183"/>
        <end position="202"/>
    </location>
</feature>
<feature type="transmembrane region" description="Helical" evidence="8">
    <location>
        <begin position="67"/>
        <end position="90"/>
    </location>
</feature>
<dbReference type="PANTHER" id="PTHR34975:SF2">
    <property type="entry name" value="SPORE GERMINATION PROTEIN A2"/>
    <property type="match status" value="1"/>
</dbReference>
<feature type="transmembrane region" description="Helical" evidence="8">
    <location>
        <begin position="268"/>
        <end position="292"/>
    </location>
</feature>
<dbReference type="GO" id="GO:0016020">
    <property type="term" value="C:membrane"/>
    <property type="evidence" value="ECO:0007669"/>
    <property type="project" value="UniProtKB-SubCell"/>
</dbReference>
<evidence type="ECO:0000256" key="1">
    <source>
        <dbReference type="ARBA" id="ARBA00004141"/>
    </source>
</evidence>
<evidence type="ECO:0000256" key="6">
    <source>
        <dbReference type="ARBA" id="ARBA00022989"/>
    </source>
</evidence>
<feature type="transmembrane region" description="Helical" evidence="8">
    <location>
        <begin position="141"/>
        <end position="163"/>
    </location>
</feature>
<evidence type="ECO:0000256" key="7">
    <source>
        <dbReference type="ARBA" id="ARBA00023136"/>
    </source>
</evidence>
<feature type="transmembrane region" description="Helical" evidence="8">
    <location>
        <begin position="102"/>
        <end position="129"/>
    </location>
</feature>
<evidence type="ECO:0000256" key="5">
    <source>
        <dbReference type="ARBA" id="ARBA00022692"/>
    </source>
</evidence>
<evidence type="ECO:0000313" key="10">
    <source>
        <dbReference type="Proteomes" id="UP000266552"/>
    </source>
</evidence>
<gene>
    <name evidence="9" type="ORF">D5F53_15345</name>
</gene>
<keyword evidence="10" id="KW-1185">Reference proteome</keyword>
<feature type="transmembrane region" description="Helical" evidence="8">
    <location>
        <begin position="304"/>
        <end position="329"/>
    </location>
</feature>
<name>A0A385TM47_PAELA</name>
<feature type="transmembrane region" description="Helical" evidence="8">
    <location>
        <begin position="34"/>
        <end position="55"/>
    </location>
</feature>
<dbReference type="EMBL" id="CP032412">
    <property type="protein sequence ID" value="AYB44561.1"/>
    <property type="molecule type" value="Genomic_DNA"/>
</dbReference>
<evidence type="ECO:0000256" key="4">
    <source>
        <dbReference type="ARBA" id="ARBA00022544"/>
    </source>
</evidence>
<organism evidence="9 10">
    <name type="scientific">Paenibacillus lautus</name>
    <name type="common">Bacillus lautus</name>
    <dbReference type="NCBI Taxonomy" id="1401"/>
    <lineage>
        <taxon>Bacteria</taxon>
        <taxon>Bacillati</taxon>
        <taxon>Bacillota</taxon>
        <taxon>Bacilli</taxon>
        <taxon>Bacillales</taxon>
        <taxon>Paenibacillaceae</taxon>
        <taxon>Paenibacillus</taxon>
    </lineage>
</organism>
<dbReference type="Proteomes" id="UP000266552">
    <property type="component" value="Chromosome"/>
</dbReference>
<dbReference type="KEGG" id="plw:D5F53_15345"/>
<dbReference type="GO" id="GO:0009847">
    <property type="term" value="P:spore germination"/>
    <property type="evidence" value="ECO:0007669"/>
    <property type="project" value="InterPro"/>
</dbReference>
<protein>
    <submittedName>
        <fullName evidence="9">Spore gernimation protein</fullName>
    </submittedName>
</protein>
<dbReference type="InterPro" id="IPR004761">
    <property type="entry name" value="Spore_GerAB"/>
</dbReference>
<feature type="transmembrane region" description="Helical" evidence="8">
    <location>
        <begin position="335"/>
        <end position="354"/>
    </location>
</feature>
<reference evidence="9 10" key="1">
    <citation type="submission" date="2018-09" db="EMBL/GenBank/DDBJ databases">
        <title>Genome Sequence of Paenibacillus lautus Strain E7593-69, Azo Dye-Degrading Bacteria, Isolated from Commercial Tattoo Inks.</title>
        <authorList>
            <person name="Nho S.W."/>
            <person name="Kim S.-J."/>
            <person name="Kweon O."/>
            <person name="Cerniglia C.E."/>
        </authorList>
    </citation>
    <scope>NUCLEOTIDE SEQUENCE [LARGE SCALE GENOMIC DNA]</scope>
    <source>
        <strain evidence="9 10">E7593-69</strain>
    </source>
</reference>